<evidence type="ECO:0000313" key="1">
    <source>
        <dbReference type="EMBL" id="PRQ23148.1"/>
    </source>
</evidence>
<name>A0A2P6PMI9_ROSCH</name>
<evidence type="ECO:0000313" key="2">
    <source>
        <dbReference type="Proteomes" id="UP000238479"/>
    </source>
</evidence>
<dbReference type="Gramene" id="PRQ23148">
    <property type="protein sequence ID" value="PRQ23148"/>
    <property type="gene ID" value="RchiOBHm_Chr6g0258151"/>
</dbReference>
<sequence length="260" mass="29860">MREASEVTLPFIPCESFEVSDDSDHSKWLPLDVPPFDPLISASYLPEIKFRHLVAGPNILLWIRDSGRVLARFDVTRPEQGWTQLNVLAAECLMDVADNTVMLLINLQQHGHDGFLFFSCNRPDRRCYRRGYRFREKVDNSIEVLLMSQECDSMKHMQPLPLPPLPYDFGRTVGWSFLHREGQMVELALSGSGIDYWNCPPLLFLITFQYGIFTTEESGALDVKSRVLTTSTYILDSHASHPHKWHWDKSAASDTCQVHF</sequence>
<comment type="caution">
    <text evidence="1">The sequence shown here is derived from an EMBL/GenBank/DDBJ whole genome shotgun (WGS) entry which is preliminary data.</text>
</comment>
<keyword evidence="2" id="KW-1185">Reference proteome</keyword>
<dbReference type="Proteomes" id="UP000238479">
    <property type="component" value="Chromosome 6"/>
</dbReference>
<proteinExistence type="predicted"/>
<dbReference type="EMBL" id="PDCK01000044">
    <property type="protein sequence ID" value="PRQ23148.1"/>
    <property type="molecule type" value="Genomic_DNA"/>
</dbReference>
<gene>
    <name evidence="1" type="ORF">RchiOBHm_Chr6g0258151</name>
</gene>
<protein>
    <submittedName>
        <fullName evidence="1">Uncharacterized protein</fullName>
    </submittedName>
</protein>
<organism evidence="1 2">
    <name type="scientific">Rosa chinensis</name>
    <name type="common">China rose</name>
    <dbReference type="NCBI Taxonomy" id="74649"/>
    <lineage>
        <taxon>Eukaryota</taxon>
        <taxon>Viridiplantae</taxon>
        <taxon>Streptophyta</taxon>
        <taxon>Embryophyta</taxon>
        <taxon>Tracheophyta</taxon>
        <taxon>Spermatophyta</taxon>
        <taxon>Magnoliopsida</taxon>
        <taxon>eudicotyledons</taxon>
        <taxon>Gunneridae</taxon>
        <taxon>Pentapetalae</taxon>
        <taxon>rosids</taxon>
        <taxon>fabids</taxon>
        <taxon>Rosales</taxon>
        <taxon>Rosaceae</taxon>
        <taxon>Rosoideae</taxon>
        <taxon>Rosoideae incertae sedis</taxon>
        <taxon>Rosa</taxon>
    </lineage>
</organism>
<dbReference type="AlphaFoldDB" id="A0A2P6PMI9"/>
<reference evidence="1 2" key="1">
    <citation type="journal article" date="2018" name="Nat. Genet.">
        <title>The Rosa genome provides new insights in the design of modern roses.</title>
        <authorList>
            <person name="Bendahmane M."/>
        </authorList>
    </citation>
    <scope>NUCLEOTIDE SEQUENCE [LARGE SCALE GENOMIC DNA]</scope>
    <source>
        <strain evidence="2">cv. Old Blush</strain>
    </source>
</reference>
<accession>A0A2P6PMI9</accession>